<dbReference type="InterPro" id="IPR031446">
    <property type="entry name" value="PCM1_C"/>
</dbReference>
<feature type="compositionally biased region" description="Basic and acidic residues" evidence="2">
    <location>
        <begin position="640"/>
        <end position="664"/>
    </location>
</feature>
<dbReference type="GeneID" id="9946564"/>
<dbReference type="EMBL" id="JH712152">
    <property type="protein sequence ID" value="EJD75293.1"/>
    <property type="molecule type" value="Genomic_DNA"/>
</dbReference>
<reference evidence="4" key="1">
    <citation type="submission" date="2012-04" db="EMBL/GenBank/DDBJ databases">
        <title>The Genome Sequence of Loa loa.</title>
        <authorList>
            <consortium name="The Broad Institute Genome Sequencing Platform"/>
            <consortium name="Broad Institute Genome Sequencing Center for Infectious Disease"/>
            <person name="Nutman T.B."/>
            <person name="Fink D.L."/>
            <person name="Russ C."/>
            <person name="Young S."/>
            <person name="Zeng Q."/>
            <person name="Gargeya S."/>
            <person name="Alvarado L."/>
            <person name="Berlin A."/>
            <person name="Chapman S.B."/>
            <person name="Chen Z."/>
            <person name="Freedman E."/>
            <person name="Gellesch M."/>
            <person name="Goldberg J."/>
            <person name="Griggs A."/>
            <person name="Gujja S."/>
            <person name="Heilman E.R."/>
            <person name="Heiman D."/>
            <person name="Howarth C."/>
            <person name="Mehta T."/>
            <person name="Neiman D."/>
            <person name="Pearson M."/>
            <person name="Roberts A."/>
            <person name="Saif S."/>
            <person name="Shea T."/>
            <person name="Shenoy N."/>
            <person name="Sisk P."/>
            <person name="Stolte C."/>
            <person name="Sykes S."/>
            <person name="White J."/>
            <person name="Yandava C."/>
            <person name="Haas B."/>
            <person name="Henn M.R."/>
            <person name="Nusbaum C."/>
            <person name="Birren B."/>
        </authorList>
    </citation>
    <scope>NUCLEOTIDE SEQUENCE [LARGE SCALE GENOMIC DNA]</scope>
</reference>
<feature type="compositionally biased region" description="Basic and acidic residues" evidence="2">
    <location>
        <begin position="140"/>
        <end position="173"/>
    </location>
</feature>
<feature type="region of interest" description="Disordered" evidence="2">
    <location>
        <begin position="275"/>
        <end position="397"/>
    </location>
</feature>
<dbReference type="OrthoDB" id="2125770at2759"/>
<gene>
    <name evidence="4" type="ORF">LOAG_17521</name>
</gene>
<evidence type="ECO:0000256" key="1">
    <source>
        <dbReference type="SAM" id="Coils"/>
    </source>
</evidence>
<feature type="coiled-coil region" evidence="1">
    <location>
        <begin position="439"/>
        <end position="488"/>
    </location>
</feature>
<dbReference type="OMA" id="ENCQMIN"/>
<feature type="region of interest" description="Disordered" evidence="2">
    <location>
        <begin position="138"/>
        <end position="173"/>
    </location>
</feature>
<accession>A0A1S0UID0</accession>
<feature type="region of interest" description="Disordered" evidence="2">
    <location>
        <begin position="1"/>
        <end position="37"/>
    </location>
</feature>
<proteinExistence type="predicted"/>
<protein>
    <recommendedName>
        <fullName evidence="3">Pericentriolar material 1 protein C-terminal domain-containing protein</fullName>
    </recommendedName>
</protein>
<dbReference type="AlphaFoldDB" id="A0A1S0UID0"/>
<feature type="region of interest" description="Disordered" evidence="2">
    <location>
        <begin position="728"/>
        <end position="748"/>
    </location>
</feature>
<sequence length="857" mass="97104">MEKTDPVSESIPESPAEQQFPVEITVEDRPPQPSPTSLLSISSADVNYAQMESDMSDNLPSHQKHIMNRLESIRENKQRILFTLRGLKESAKEGEFPNKELMSKMIASYDALTAQEEQYVQLMQKIVILRENAAEDVEHENERNGKKLMADGDINTHGHESVVKEGSDESKDKLSDEAINNDLEEMNSELSKLGVVTGKAVAVSIMNDKLLETLQLHREKKATLEELHRRKWETQKGIADEALQQVEMARLKVTSEQEQVERKRKTLERLRREAQRRGIKLGPGSASEPDIVVEPQPEPKSITEAKLRAKLQAKKKQNTELEDDDGPPVPNDLAPAERIPSVQTNEQTEVEQQQQMEGKTCEIAGNGEVMGKKKRKGKKGREQQQQQLQKKESDTINSSIREKLAAIAARKERMREIRAKLVQPVVESPPDMDETFHNALQQLKSITEMRKQLELLREEGGKLPEETAELLERQLKAEEDATKRDELKTPDTVTMRQGSETPFEESVQAIEAARNSFLEVIAQKSGMNTDVSTRADLMRDDLSVGCHFTTEDSQRLKSIEQAVQEQRQLLETIGSQSHQYRSSFSNTTESCQTKIATLRKCLLTAAPQLIIRLGNTLLDLAKGQLVNDLDSVLSDLLQSTDERRLPEETDERQKNASDECRELASVESESQETTELFKLIHVESASRFERGLSRELTPDEVSKFEQAKRQLSTGKAKLRKQQTLEKVRNRTEVVTDEQQQSKKSDDEHGLENDICTIIDGILPLIRQHSELVADDGFMRQLRDELLQQASVVCFPGDVTPTDLFRSQLSTIIDDTLSQYVGSKVGEVREELIFETSEILYNELTFFQLMYNIDNLAA</sequence>
<feature type="region of interest" description="Disordered" evidence="2">
    <location>
        <begin position="640"/>
        <end position="668"/>
    </location>
</feature>
<dbReference type="Pfam" id="PF15717">
    <property type="entry name" value="PCM1_C"/>
    <property type="match status" value="1"/>
</dbReference>
<dbReference type="RefSeq" id="XP_020306166.1">
    <property type="nucleotide sequence ID" value="XM_020450182.1"/>
</dbReference>
<feature type="compositionally biased region" description="Low complexity" evidence="2">
    <location>
        <begin position="342"/>
        <end position="355"/>
    </location>
</feature>
<dbReference type="KEGG" id="loa:LOAG_17521"/>
<organism evidence="4">
    <name type="scientific">Loa loa</name>
    <name type="common">Eye worm</name>
    <name type="synonym">Filaria loa</name>
    <dbReference type="NCBI Taxonomy" id="7209"/>
    <lineage>
        <taxon>Eukaryota</taxon>
        <taxon>Metazoa</taxon>
        <taxon>Ecdysozoa</taxon>
        <taxon>Nematoda</taxon>
        <taxon>Chromadorea</taxon>
        <taxon>Rhabditida</taxon>
        <taxon>Spirurina</taxon>
        <taxon>Spiruromorpha</taxon>
        <taxon>Filarioidea</taxon>
        <taxon>Onchocercidae</taxon>
        <taxon>Loa</taxon>
    </lineage>
</organism>
<dbReference type="InParanoid" id="A0A1S0UID0"/>
<dbReference type="CTD" id="9946564"/>
<evidence type="ECO:0000313" key="4">
    <source>
        <dbReference type="EMBL" id="EJD75293.1"/>
    </source>
</evidence>
<feature type="domain" description="Pericentriolar material 1 protein C-terminal" evidence="3">
    <location>
        <begin position="746"/>
        <end position="855"/>
    </location>
</feature>
<dbReference type="FunCoup" id="A0A1S0UID0">
    <property type="interactions" value="25"/>
</dbReference>
<evidence type="ECO:0000256" key="2">
    <source>
        <dbReference type="SAM" id="MobiDB-lite"/>
    </source>
</evidence>
<name>A0A1S0UID0_LOALO</name>
<evidence type="ECO:0000259" key="3">
    <source>
        <dbReference type="Pfam" id="PF15717"/>
    </source>
</evidence>
<keyword evidence="1" id="KW-0175">Coiled coil</keyword>